<sequence length="580" mass="62786">MTTPSAQRALKHLATTCRSSAPRVLARAARTRSVYTSTQHARPNRIASLIGTSRGHATLATEPVSAIPEISKEDTYDIVIIGAGNAGLALACTLLSKPSLMRDDTRILLVEGGSLDRVRTWTGRGEWENRVSSLTAENVQFLRDIGAWEHIEASRSCPVRDIIVWTAEGPSTSSQIHFPQPEAGTPMAHMTENTNLQRALLRKIEHSSRGRVTIQEGKRVDEMRMSEGGRSVGLKLGDRWVRGGVVVGADGYDSPVRKFSGIESFGHGYDTHAIVATLHHSPVDNHTAFQRFLPTGPIAFLPLSSDSTTMVWSTMPKLAEAYKALGPERMTMMVNLGFFMDETKLGDVNAQVLASHAAGEPVDAQVLSEKWEDVLTNLTTEQARSLPPPIASIAPRSIASFPLKLSHAESYIGDRTVLVGDAAHTIHPLAGQGLNMGLADVKVLGEVWEAVRRQGGDLGAYTSLLPYTRERYPANHLLLSTTDKLHYLFGTRLPGINWARGIGMDVINELGPVKKLLMGRVGARASASDVGAAREGRAYERVADGLDSWRNVKMVAGLAASAGGQLVKGGARRLLERLAK</sequence>
<evidence type="ECO:0000313" key="2">
    <source>
        <dbReference type="Proteomes" id="UP001230649"/>
    </source>
</evidence>
<keyword evidence="2" id="KW-1185">Reference proteome</keyword>
<comment type="caution">
    <text evidence="1">The sequence shown here is derived from an EMBL/GenBank/DDBJ whole genome shotgun (WGS) entry which is preliminary data.</text>
</comment>
<evidence type="ECO:0000313" key="1">
    <source>
        <dbReference type="EMBL" id="KAJ9114471.1"/>
    </source>
</evidence>
<proteinExistence type="predicted"/>
<accession>A0ACC2WSS2</accession>
<gene>
    <name evidence="1" type="ORF">QFC20_001344</name>
</gene>
<organism evidence="1 2">
    <name type="scientific">Naganishia adeliensis</name>
    <dbReference type="NCBI Taxonomy" id="92952"/>
    <lineage>
        <taxon>Eukaryota</taxon>
        <taxon>Fungi</taxon>
        <taxon>Dikarya</taxon>
        <taxon>Basidiomycota</taxon>
        <taxon>Agaricomycotina</taxon>
        <taxon>Tremellomycetes</taxon>
        <taxon>Filobasidiales</taxon>
        <taxon>Filobasidiaceae</taxon>
        <taxon>Naganishia</taxon>
    </lineage>
</organism>
<protein>
    <submittedName>
        <fullName evidence="1">Uncharacterized protein</fullName>
    </submittedName>
</protein>
<reference evidence="1" key="1">
    <citation type="submission" date="2023-04" db="EMBL/GenBank/DDBJ databases">
        <title>Draft Genome sequencing of Naganishia species isolated from polar environments using Oxford Nanopore Technology.</title>
        <authorList>
            <person name="Leo P."/>
            <person name="Venkateswaran K."/>
        </authorList>
    </citation>
    <scope>NUCLEOTIDE SEQUENCE</scope>
    <source>
        <strain evidence="1">MNA-CCFEE 5262</strain>
    </source>
</reference>
<dbReference type="EMBL" id="JASBWS010000008">
    <property type="protein sequence ID" value="KAJ9114471.1"/>
    <property type="molecule type" value="Genomic_DNA"/>
</dbReference>
<dbReference type="Proteomes" id="UP001230649">
    <property type="component" value="Unassembled WGS sequence"/>
</dbReference>
<name>A0ACC2WSS2_9TREE</name>